<evidence type="ECO:0000313" key="1">
    <source>
        <dbReference type="EMBL" id="SUN37025.1"/>
    </source>
</evidence>
<accession>A0A380JGB4</accession>
<keyword evidence="2" id="KW-1185">Reference proteome</keyword>
<sequence>MYAFFGSRQVFEKLNSELKLVMQLAGTKNIEDIKNYNLRVND</sequence>
<dbReference type="Proteomes" id="UP000254082">
    <property type="component" value="Unassembled WGS sequence"/>
</dbReference>
<reference evidence="1 2" key="1">
    <citation type="submission" date="2018-06" db="EMBL/GenBank/DDBJ databases">
        <authorList>
            <consortium name="Pathogen Informatics"/>
            <person name="Doyle S."/>
        </authorList>
    </citation>
    <scope>NUCLEOTIDE SEQUENCE [LARGE SCALE GENOMIC DNA]</scope>
    <source>
        <strain evidence="2">NCTC 11391</strain>
    </source>
</reference>
<protein>
    <submittedName>
        <fullName evidence="1">L-lactate oxidase</fullName>
    </submittedName>
</protein>
<evidence type="ECO:0000313" key="2">
    <source>
        <dbReference type="Proteomes" id="UP000254082"/>
    </source>
</evidence>
<dbReference type="AlphaFoldDB" id="A0A380JGB4"/>
<dbReference type="EMBL" id="UHFA01000002">
    <property type="protein sequence ID" value="SUN37025.1"/>
    <property type="molecule type" value="Genomic_DNA"/>
</dbReference>
<organism evidence="1 2">
    <name type="scientific">Streptococcus downei MFe28</name>
    <dbReference type="NCBI Taxonomy" id="764290"/>
    <lineage>
        <taxon>Bacteria</taxon>
        <taxon>Bacillati</taxon>
        <taxon>Bacillota</taxon>
        <taxon>Bacilli</taxon>
        <taxon>Lactobacillales</taxon>
        <taxon>Streptococcaceae</taxon>
        <taxon>Streptococcus</taxon>
    </lineage>
</organism>
<gene>
    <name evidence="1" type="ORF">NCTC11391_01880</name>
</gene>
<name>A0A380JGB4_STRDO</name>
<proteinExistence type="predicted"/>